<feature type="domain" description="WCX" evidence="2">
    <location>
        <begin position="252"/>
        <end position="329"/>
    </location>
</feature>
<dbReference type="EMBL" id="JRYR02000001">
    <property type="protein sequence ID" value="OHX65878.1"/>
    <property type="molecule type" value="Genomic_DNA"/>
</dbReference>
<accession>A0A1S1YY02</accession>
<sequence length="332" mass="38935">MKSSKLSFLRYLLIDRCIRSKQNPYPSKMYLLDKCRDEFGVNSPSTIEKDLQALRQEFDAPIVYSKKFDGYSYSDPQYKLLGVTLTEEHLEALNFVETFLDEFKALPVLSNFSDAVDKVLDGLDITKTFNNDKQKKFENFIHLEKKIYSKGDQLFSSLIDSTKNHEVIQIQYKKFDTNDIETYDFHPYFIKEYKGLWYITGYAENRKAIRTLGIDRIIDLQLLPDTPFHIEKEFDRDAYFKHCIGVTLKGKPQEIRLLVSKLAANYFKTSKIHDSQEIINEEEDGVEIHLKLVDNNELRSIILSWGSQIEVLAPFSLRKWMAEEIKKLAQKY</sequence>
<dbReference type="PROSITE" id="PS52050">
    <property type="entry name" value="WYL"/>
    <property type="match status" value="1"/>
</dbReference>
<proteinExistence type="predicted"/>
<dbReference type="Proteomes" id="UP000179797">
    <property type="component" value="Unassembled WGS sequence"/>
</dbReference>
<dbReference type="InterPro" id="IPR057727">
    <property type="entry name" value="WCX_dom"/>
</dbReference>
<evidence type="ECO:0000313" key="4">
    <source>
        <dbReference type="Proteomes" id="UP000179797"/>
    </source>
</evidence>
<evidence type="ECO:0000259" key="1">
    <source>
        <dbReference type="Pfam" id="PF13280"/>
    </source>
</evidence>
<keyword evidence="4" id="KW-1185">Reference proteome</keyword>
<dbReference type="InterPro" id="IPR026881">
    <property type="entry name" value="WYL_dom"/>
</dbReference>
<dbReference type="PANTHER" id="PTHR34580:SF9">
    <property type="entry name" value="SLL5097 PROTEIN"/>
    <property type="match status" value="1"/>
</dbReference>
<dbReference type="Pfam" id="PF13280">
    <property type="entry name" value="WYL"/>
    <property type="match status" value="1"/>
</dbReference>
<gene>
    <name evidence="3" type="ORF">NH26_05685</name>
</gene>
<dbReference type="STRING" id="915059.NH26_05685"/>
<organism evidence="3 4">
    <name type="scientific">Flammeovirga pacifica</name>
    <dbReference type="NCBI Taxonomy" id="915059"/>
    <lineage>
        <taxon>Bacteria</taxon>
        <taxon>Pseudomonadati</taxon>
        <taxon>Bacteroidota</taxon>
        <taxon>Cytophagia</taxon>
        <taxon>Cytophagales</taxon>
        <taxon>Flammeovirgaceae</taxon>
        <taxon>Flammeovirga</taxon>
    </lineage>
</organism>
<evidence type="ECO:0000313" key="3">
    <source>
        <dbReference type="EMBL" id="OHX65878.1"/>
    </source>
</evidence>
<comment type="caution">
    <text evidence="3">The sequence shown here is derived from an EMBL/GenBank/DDBJ whole genome shotgun (WGS) entry which is preliminary data.</text>
</comment>
<dbReference type="Pfam" id="PF25583">
    <property type="entry name" value="WCX"/>
    <property type="match status" value="1"/>
</dbReference>
<reference evidence="3 4" key="1">
    <citation type="journal article" date="2012" name="Int. J. Syst. Evol. Microbiol.">
        <title>Flammeovirga pacifica sp. nov., isolated from deep-sea sediment.</title>
        <authorList>
            <person name="Xu H."/>
            <person name="Fu Y."/>
            <person name="Yang N."/>
            <person name="Ding Z."/>
            <person name="Lai Q."/>
            <person name="Zeng R."/>
        </authorList>
    </citation>
    <scope>NUCLEOTIDE SEQUENCE [LARGE SCALE GENOMIC DNA]</scope>
    <source>
        <strain evidence="4">DSM 24597 / LMG 26175 / WPAGA1</strain>
    </source>
</reference>
<evidence type="ECO:0000259" key="2">
    <source>
        <dbReference type="Pfam" id="PF25583"/>
    </source>
</evidence>
<dbReference type="RefSeq" id="WP_044219142.1">
    <property type="nucleotide sequence ID" value="NZ_JRYR02000001.1"/>
</dbReference>
<dbReference type="PANTHER" id="PTHR34580">
    <property type="match status" value="1"/>
</dbReference>
<dbReference type="InterPro" id="IPR051534">
    <property type="entry name" value="CBASS_pafABC_assoc_protein"/>
</dbReference>
<name>A0A1S1YY02_FLAPC</name>
<dbReference type="AlphaFoldDB" id="A0A1S1YY02"/>
<protein>
    <submittedName>
        <fullName evidence="3">Uncharacterized protein</fullName>
    </submittedName>
</protein>
<feature type="domain" description="WYL" evidence="1">
    <location>
        <begin position="154"/>
        <end position="221"/>
    </location>
</feature>